<keyword evidence="2" id="KW-1185">Reference proteome</keyword>
<evidence type="ECO:0000313" key="1">
    <source>
        <dbReference type="EMBL" id="MEQ2317088.1"/>
    </source>
</evidence>
<organism evidence="1 2">
    <name type="scientific">Ameca splendens</name>
    <dbReference type="NCBI Taxonomy" id="208324"/>
    <lineage>
        <taxon>Eukaryota</taxon>
        <taxon>Metazoa</taxon>
        <taxon>Chordata</taxon>
        <taxon>Craniata</taxon>
        <taxon>Vertebrata</taxon>
        <taxon>Euteleostomi</taxon>
        <taxon>Actinopterygii</taxon>
        <taxon>Neopterygii</taxon>
        <taxon>Teleostei</taxon>
        <taxon>Neoteleostei</taxon>
        <taxon>Acanthomorphata</taxon>
        <taxon>Ovalentaria</taxon>
        <taxon>Atherinomorphae</taxon>
        <taxon>Cyprinodontiformes</taxon>
        <taxon>Goodeidae</taxon>
        <taxon>Ameca</taxon>
    </lineage>
</organism>
<proteinExistence type="predicted"/>
<dbReference type="Proteomes" id="UP001469553">
    <property type="component" value="Unassembled WGS sequence"/>
</dbReference>
<name>A0ABV1AI58_9TELE</name>
<sequence>MPQRIKAVLKAKGSPTRYLFLIKWTVFGSGCDLDVQLSAGSGPVEGFRSQPGVLILLSLSQPVCRCPVHEPFQIPLFQ</sequence>
<reference evidence="1 2" key="1">
    <citation type="submission" date="2021-06" db="EMBL/GenBank/DDBJ databases">
        <authorList>
            <person name="Palmer J.M."/>
        </authorList>
    </citation>
    <scope>NUCLEOTIDE SEQUENCE [LARGE SCALE GENOMIC DNA]</scope>
    <source>
        <strain evidence="1 2">AS_MEX2019</strain>
        <tissue evidence="1">Muscle</tissue>
    </source>
</reference>
<gene>
    <name evidence="1" type="ORF">AMECASPLE_039164</name>
</gene>
<dbReference type="EMBL" id="JAHRIP010092508">
    <property type="protein sequence ID" value="MEQ2317088.1"/>
    <property type="molecule type" value="Genomic_DNA"/>
</dbReference>
<evidence type="ECO:0000313" key="2">
    <source>
        <dbReference type="Proteomes" id="UP001469553"/>
    </source>
</evidence>
<protein>
    <submittedName>
        <fullName evidence="1">Uncharacterized protein</fullName>
    </submittedName>
</protein>
<accession>A0ABV1AI58</accession>
<comment type="caution">
    <text evidence="1">The sequence shown here is derived from an EMBL/GenBank/DDBJ whole genome shotgun (WGS) entry which is preliminary data.</text>
</comment>